<dbReference type="OrthoDB" id="9803432at2"/>
<dbReference type="SUPFAM" id="SSF52540">
    <property type="entry name" value="P-loop containing nucleoside triphosphate hydrolases"/>
    <property type="match status" value="2"/>
</dbReference>
<evidence type="ECO:0000313" key="6">
    <source>
        <dbReference type="Proteomes" id="UP000284189"/>
    </source>
</evidence>
<keyword evidence="2" id="KW-0067">ATP-binding</keyword>
<dbReference type="Pfam" id="PF13604">
    <property type="entry name" value="AAA_30"/>
    <property type="match status" value="1"/>
</dbReference>
<dbReference type="InterPro" id="IPR050534">
    <property type="entry name" value="Coronavir_polyprotein_1ab"/>
</dbReference>
<reference evidence="5 7" key="2">
    <citation type="submission" date="2019-07" db="EMBL/GenBank/DDBJ databases">
        <title>Draft genome of two Muricauda strains isolated from deep sea.</title>
        <authorList>
            <person name="Sun C."/>
        </authorList>
    </citation>
    <scope>NUCLEOTIDE SEQUENCE [LARGE SCALE GENOMIC DNA]</scope>
    <source>
        <strain evidence="5 7">NH166</strain>
    </source>
</reference>
<name>A0A418NAQ3_9FLAO</name>
<dbReference type="CDD" id="cd17933">
    <property type="entry name" value="DEXSc_RecD-like"/>
    <property type="match status" value="1"/>
</dbReference>
<keyword evidence="4" id="KW-0378">Hydrolase</keyword>
<keyword evidence="4" id="KW-0347">Helicase</keyword>
<gene>
    <name evidence="4" type="ORF">D2U88_01005</name>
    <name evidence="5" type="ORF">FQ019_00990</name>
</gene>
<dbReference type="RefSeq" id="WP_119638438.1">
    <property type="nucleotide sequence ID" value="NZ_QXFJ01000008.1"/>
</dbReference>
<dbReference type="GO" id="GO:0005524">
    <property type="term" value="F:ATP binding"/>
    <property type="evidence" value="ECO:0007669"/>
    <property type="project" value="UniProtKB-KW"/>
</dbReference>
<evidence type="ECO:0000256" key="1">
    <source>
        <dbReference type="ARBA" id="ARBA00022741"/>
    </source>
</evidence>
<dbReference type="InterPro" id="IPR027417">
    <property type="entry name" value="P-loop_NTPase"/>
</dbReference>
<protein>
    <submittedName>
        <fullName evidence="5">AAA family ATPase</fullName>
    </submittedName>
    <submittedName>
        <fullName evidence="4">RNA helicase</fullName>
    </submittedName>
</protein>
<dbReference type="GO" id="GO:0003678">
    <property type="term" value="F:DNA helicase activity"/>
    <property type="evidence" value="ECO:0007669"/>
    <property type="project" value="UniProtKB-ARBA"/>
</dbReference>
<dbReference type="EMBL" id="VNWL01000007">
    <property type="protein sequence ID" value="TXK07331.1"/>
    <property type="molecule type" value="Genomic_DNA"/>
</dbReference>
<dbReference type="CDD" id="cd18809">
    <property type="entry name" value="SF1_C_RecD"/>
    <property type="match status" value="1"/>
</dbReference>
<accession>A0A418NAQ3</accession>
<dbReference type="PANTHER" id="PTHR43788:SF6">
    <property type="entry name" value="DNA HELICASE B"/>
    <property type="match status" value="1"/>
</dbReference>
<dbReference type="InterPro" id="IPR027785">
    <property type="entry name" value="UvrD-like_helicase_C"/>
</dbReference>
<dbReference type="EMBL" id="QXFJ01000008">
    <property type="protein sequence ID" value="RIV73648.1"/>
    <property type="molecule type" value="Genomic_DNA"/>
</dbReference>
<evidence type="ECO:0000313" key="5">
    <source>
        <dbReference type="EMBL" id="TXK07331.1"/>
    </source>
</evidence>
<evidence type="ECO:0000313" key="7">
    <source>
        <dbReference type="Proteomes" id="UP000321528"/>
    </source>
</evidence>
<feature type="domain" description="UvrD-like helicase C-terminal" evidence="3">
    <location>
        <begin position="1024"/>
        <end position="1070"/>
    </location>
</feature>
<dbReference type="PANTHER" id="PTHR43788">
    <property type="entry name" value="DNA2/NAM7 HELICASE FAMILY MEMBER"/>
    <property type="match status" value="1"/>
</dbReference>
<reference evidence="4 6" key="1">
    <citation type="submission" date="2018-08" db="EMBL/GenBank/DDBJ databases">
        <title>Proposal of Muricauda 72 sp.nov. and Muricauda NH166 sp.nov., isolated from seawater.</title>
        <authorList>
            <person name="Cheng H."/>
            <person name="Wu Y.-H."/>
            <person name="Guo L.-L."/>
            <person name="Xu X.-W."/>
        </authorList>
    </citation>
    <scope>NUCLEOTIDE SEQUENCE [LARGE SCALE GENOMIC DNA]</scope>
    <source>
        <strain evidence="4 6">NH166</strain>
    </source>
</reference>
<dbReference type="Gene3D" id="3.40.50.300">
    <property type="entry name" value="P-loop containing nucleotide triphosphate hydrolases"/>
    <property type="match status" value="2"/>
</dbReference>
<evidence type="ECO:0000256" key="2">
    <source>
        <dbReference type="ARBA" id="ARBA00022840"/>
    </source>
</evidence>
<organism evidence="4 6">
    <name type="scientific">Flagellimonas aequoris</name>
    <dbReference type="NCBI Taxonomy" id="2306997"/>
    <lineage>
        <taxon>Bacteria</taxon>
        <taxon>Pseudomonadati</taxon>
        <taxon>Bacteroidota</taxon>
        <taxon>Flavobacteriia</taxon>
        <taxon>Flavobacteriales</taxon>
        <taxon>Flavobacteriaceae</taxon>
        <taxon>Flagellimonas</taxon>
    </lineage>
</organism>
<sequence length="1505" mass="173857">MKIAYNPRYTKKHLSIRVPWHDNAWNGTICKNAKNNDACLALKNCAENRSDEIEKDLSGQKICDIRDENKLPPCISESAMFMADFNFTKQIRHPYAKGYNNYYKHLLPTPIVFPKYSAPAIPFRWGMPENAEVFAEQYDLDYDSHREPYHKTKDESLQFTTSWVQDLKNQKAVFDCFFEHINPNESLSFFYAKEVPFVEENNRVLIGLGEIVSIIQSKAFDTSEDTGFISMPWEHMVNHGIRPDFKNGFIFPYHEALEYQKEYPDFDPKSIAVIIPNEFRSEFSYKTEHVSHDFAIYILRESIKKIELAKKLEIGNNWDNILEWLSKKLAAIKELRGDYPGLGVALTTMGIERGHFLAQHILNEIEKGQCPWQYLDKILGDLELLPKKLKESISIENVEIWNLFKKQQTRLSLLQLISRFNLSENQAKTIFNLEQRKKSYKYVIDEELVKNPYLFYEISIHSIEPINYSIIDAGLMLNRNKELKPYDTKQFSPLSKERIKALSIMELERQANNGHTLFPEEEIIKNIGNLPIEPECDLNADYFNLASEIFDESIVTHSTSDNKKAYQLSRFNETSELINTVINKRLKANKHNLQENWEEFLGDIEFKTTDADKRAKEEKIKALEAMANSRFSVLIGQAGSGKTTLLSALASIPKIKQGNVLFLAPTGKARVRMEEKAKKHGVTAKTIASFLFRSGRFRGSTQTFHLNDSDKESGYKTVIIDECSMLTEEMLAATLQHLKRVERLILVGDYRQLPPIGAGRPFFDIITYIKPNNVDGIFPKISNSYIELTASARQEEKDNKKRLDTDFANLFGGNVQENNADSVFEKVISGSNDNIKIYNWSNESDFEDLLITVLNEELSISDELSFNKSIGANDKGFFNFNLDGHKSVDKIEDWQLLSPVRAKVFGTKQLNRGLHKRFKQDALHWAYNGKKTPKPLGLEEIIYGDKVINLQNHSRSKGTYPNDGINYIANGEIGVTVGRTNWKNTKWKGKQPYQLETVFSSQKEYKYQFTAKDFDDENGSYLELAYALTIHKAQGSQFKTVILAIPEPCILLSRELLYTALTRQVNKVILLYQGNPQMLFNYTNDFHSANLQRITNLFYKPNITKYKDVLFEKNLIHCASDGKFLRSKSEVIIYELLLKNGLEPEYEYRLEIDGHVKRPDFFIIDDDSGVEYYWEHLGMLHDVDYARKWEEKLRWYKSNDILPVENGGGDNGTLIITKDDSKGGISAKEIAKIIEENFGYRIGDSTLSEIKELTDIVFELRNTVESYFSQLSAQFKDIRESSIESEERIKGIYQILDKNSSSNNLQEYYKEVKNSFNKYDVLEDNSKMFLASAFFLKEKFDNNNIEDYSPFILQFSRAIESELLNKLFISFYVRLNNILQTEPDFLEQEFSDNKTKTFAKSLAKKTDKFTLGSMVFTLGFIVDSDGKTISNSNLLQEFRKHIINNTNEYFLNTSFLKELRLLTDDYRNKAAHISRINKKESDLFLSLGKKVLERILMGLNMANQL</sequence>
<comment type="caution">
    <text evidence="4">The sequence shown here is derived from an EMBL/GenBank/DDBJ whole genome shotgun (WGS) entry which is preliminary data.</text>
</comment>
<dbReference type="Pfam" id="PF13538">
    <property type="entry name" value="UvrD_C_2"/>
    <property type="match status" value="1"/>
</dbReference>
<proteinExistence type="predicted"/>
<keyword evidence="7" id="KW-1185">Reference proteome</keyword>
<keyword evidence="1" id="KW-0547">Nucleotide-binding</keyword>
<evidence type="ECO:0000313" key="4">
    <source>
        <dbReference type="EMBL" id="RIV73648.1"/>
    </source>
</evidence>
<dbReference type="Gene3D" id="2.30.30.940">
    <property type="match status" value="1"/>
</dbReference>
<dbReference type="Proteomes" id="UP000321528">
    <property type="component" value="Unassembled WGS sequence"/>
</dbReference>
<dbReference type="Proteomes" id="UP000284189">
    <property type="component" value="Unassembled WGS sequence"/>
</dbReference>
<evidence type="ECO:0000259" key="3">
    <source>
        <dbReference type="Pfam" id="PF13538"/>
    </source>
</evidence>